<reference evidence="1" key="1">
    <citation type="submission" date="2025-08" db="UniProtKB">
        <authorList>
            <consortium name="Ensembl"/>
        </authorList>
    </citation>
    <scope>IDENTIFICATION</scope>
</reference>
<evidence type="ECO:0000313" key="2">
    <source>
        <dbReference type="Proteomes" id="UP000472262"/>
    </source>
</evidence>
<evidence type="ECO:0008006" key="3">
    <source>
        <dbReference type="Google" id="ProtNLM"/>
    </source>
</evidence>
<dbReference type="GO" id="GO:0016491">
    <property type="term" value="F:oxidoreductase activity"/>
    <property type="evidence" value="ECO:0007669"/>
    <property type="project" value="TreeGrafter"/>
</dbReference>
<accession>A0A672P460</accession>
<dbReference type="SUPFAM" id="SSF51735">
    <property type="entry name" value="NAD(P)-binding Rossmann-fold domains"/>
    <property type="match status" value="1"/>
</dbReference>
<dbReference type="PRINTS" id="PR00081">
    <property type="entry name" value="GDHRDH"/>
</dbReference>
<organism evidence="1 2">
    <name type="scientific">Sinocyclocheilus grahami</name>
    <name type="common">Dianchi golden-line fish</name>
    <name type="synonym">Barbus grahami</name>
    <dbReference type="NCBI Taxonomy" id="75366"/>
    <lineage>
        <taxon>Eukaryota</taxon>
        <taxon>Metazoa</taxon>
        <taxon>Chordata</taxon>
        <taxon>Craniata</taxon>
        <taxon>Vertebrata</taxon>
        <taxon>Euteleostomi</taxon>
        <taxon>Actinopterygii</taxon>
        <taxon>Neopterygii</taxon>
        <taxon>Teleostei</taxon>
        <taxon>Ostariophysi</taxon>
        <taxon>Cypriniformes</taxon>
        <taxon>Cyprinidae</taxon>
        <taxon>Cyprininae</taxon>
        <taxon>Sinocyclocheilus</taxon>
    </lineage>
</organism>
<dbReference type="InterPro" id="IPR051468">
    <property type="entry name" value="Fungal_SecMetab_SDRs"/>
</dbReference>
<dbReference type="InParanoid" id="A0A672P460"/>
<reference evidence="1" key="2">
    <citation type="submission" date="2025-09" db="UniProtKB">
        <authorList>
            <consortium name="Ensembl"/>
        </authorList>
    </citation>
    <scope>IDENTIFICATION</scope>
</reference>
<sequence>MAVVKACKILIAGANWGLGLEMIKQLSENSCPKQHSFATLKKGRYYNVPSLMFVLLLSDSDDPSSVKESAKKVGSLLGNNGLNLLMNNTSSVEDMKNTNTNVIGPLLITRVMRQMAAKTSGIPGISSNKAAVINISTVAGSMTRMLVQPIPNIAIWSEQGFNMLTVLAAEGFKADEILCMALHPEWVKTELGGDEATLEPKESVEGMLRVIGSLTKKQQGGFMDYTGETVTW</sequence>
<proteinExistence type="predicted"/>
<dbReference type="Ensembl" id="ENSSGRT00000062007.1">
    <property type="protein sequence ID" value="ENSSGRP00000058101.1"/>
    <property type="gene ID" value="ENSSGRG00000030303.1"/>
</dbReference>
<dbReference type="Proteomes" id="UP000472262">
    <property type="component" value="Unassembled WGS sequence"/>
</dbReference>
<dbReference type="PANTHER" id="PTHR43544">
    <property type="entry name" value="SHORT-CHAIN DEHYDROGENASE/REDUCTASE"/>
    <property type="match status" value="1"/>
</dbReference>
<evidence type="ECO:0000313" key="1">
    <source>
        <dbReference type="Ensembl" id="ENSSGRP00000058101.1"/>
    </source>
</evidence>
<dbReference type="GO" id="GO:0005737">
    <property type="term" value="C:cytoplasm"/>
    <property type="evidence" value="ECO:0007669"/>
    <property type="project" value="TreeGrafter"/>
</dbReference>
<dbReference type="InterPro" id="IPR002347">
    <property type="entry name" value="SDR_fam"/>
</dbReference>
<protein>
    <recommendedName>
        <fullName evidence="3">C-factor</fullName>
    </recommendedName>
</protein>
<dbReference type="PANTHER" id="PTHR43544:SF33">
    <property type="entry name" value="C-FACTOR"/>
    <property type="match status" value="1"/>
</dbReference>
<keyword evidence="2" id="KW-1185">Reference proteome</keyword>
<dbReference type="Gene3D" id="3.40.50.720">
    <property type="entry name" value="NAD(P)-binding Rossmann-like Domain"/>
    <property type="match status" value="1"/>
</dbReference>
<dbReference type="AlphaFoldDB" id="A0A672P460"/>
<name>A0A672P460_SINGR</name>
<dbReference type="InterPro" id="IPR036291">
    <property type="entry name" value="NAD(P)-bd_dom_sf"/>
</dbReference>